<gene>
    <name evidence="2" type="ORF">AZI85_06440</name>
</gene>
<dbReference type="AlphaFoldDB" id="A0A150WFY3"/>
<dbReference type="Proteomes" id="UP000075391">
    <property type="component" value="Unassembled WGS sequence"/>
</dbReference>
<feature type="transmembrane region" description="Helical" evidence="1">
    <location>
        <begin position="135"/>
        <end position="157"/>
    </location>
</feature>
<evidence type="ECO:0000256" key="1">
    <source>
        <dbReference type="SAM" id="Phobius"/>
    </source>
</evidence>
<comment type="caution">
    <text evidence="2">The sequence shown here is derived from an EMBL/GenBank/DDBJ whole genome shotgun (WGS) entry which is preliminary data.</text>
</comment>
<reference evidence="2 3" key="1">
    <citation type="submission" date="2016-03" db="EMBL/GenBank/DDBJ databases">
        <authorList>
            <person name="Ploux O."/>
        </authorList>
    </citation>
    <scope>NUCLEOTIDE SEQUENCE [LARGE SCALE GENOMIC DNA]</scope>
    <source>
        <strain evidence="2 3">BER2</strain>
    </source>
</reference>
<keyword evidence="1" id="KW-0812">Transmembrane</keyword>
<proteinExistence type="predicted"/>
<evidence type="ECO:0000313" key="3">
    <source>
        <dbReference type="Proteomes" id="UP000075391"/>
    </source>
</evidence>
<sequence length="172" mass="19033">MKFWRKYHRWISIFITLPFLMTIVTGILLLFRSKIEWISPKMPAPAAKEMTISFSDILKAAQSVPELQVSTWNDVGRIDIRPAAGAITVRSKHTDYEIGVDGSSGAVLGLAKRNSSLLVRIHEATYFGLGDLGRFGIALPMALGVLFLTLSGVVIFFQPTLAKRKAKKRASV</sequence>
<dbReference type="InterPro" id="IPR005625">
    <property type="entry name" value="PepSY-ass_TM"/>
</dbReference>
<dbReference type="RefSeq" id="WP_063244000.1">
    <property type="nucleotide sequence ID" value="NZ_LUKF01000016.1"/>
</dbReference>
<dbReference type="Pfam" id="PF03929">
    <property type="entry name" value="PepSY_TM"/>
    <property type="match status" value="1"/>
</dbReference>
<keyword evidence="1" id="KW-1133">Transmembrane helix</keyword>
<evidence type="ECO:0000313" key="2">
    <source>
        <dbReference type="EMBL" id="KYG61853.1"/>
    </source>
</evidence>
<keyword evidence="1" id="KW-0472">Membrane</keyword>
<evidence type="ECO:0008006" key="4">
    <source>
        <dbReference type="Google" id="ProtNLM"/>
    </source>
</evidence>
<protein>
    <recommendedName>
        <fullName evidence="4">PepSY domain-containing protein</fullName>
    </recommendedName>
</protein>
<organism evidence="2 3">
    <name type="scientific">Bdellovibrio bacteriovorus</name>
    <dbReference type="NCBI Taxonomy" id="959"/>
    <lineage>
        <taxon>Bacteria</taxon>
        <taxon>Pseudomonadati</taxon>
        <taxon>Bdellovibrionota</taxon>
        <taxon>Bdellovibrionia</taxon>
        <taxon>Bdellovibrionales</taxon>
        <taxon>Pseudobdellovibrionaceae</taxon>
        <taxon>Bdellovibrio</taxon>
    </lineage>
</organism>
<accession>A0A150WFY3</accession>
<name>A0A150WFY3_BDEBC</name>
<dbReference type="OrthoDB" id="5294804at2"/>
<feature type="transmembrane region" description="Helical" evidence="1">
    <location>
        <begin position="12"/>
        <end position="31"/>
    </location>
</feature>
<dbReference type="EMBL" id="LUKF01000016">
    <property type="protein sequence ID" value="KYG61853.1"/>
    <property type="molecule type" value="Genomic_DNA"/>
</dbReference>